<dbReference type="RefSeq" id="WP_277833411.1">
    <property type="nucleotide sequence ID" value="NZ_JAAIVF010000004.1"/>
</dbReference>
<sequence>MGGQVGGTVPPGVAAREPFGDWSYDAIRSHVDTLKADPISGRARAWQSLGAALAQQEQSLQDDISKVIGNGWSGVGADAAGAGVGSFARDGGESATTVQAIGGKVAESGESIAQTVSQFPARVDDGVTGASSLLQGVGHFIGFGDGPAGPGGWHQGLVSAHNQELNAARDAARRVMTTVYQPGVAASDNGVPALTKPVDPVSGGPGGAGVPFGGGAGSSGGSTGGATGFDSLHGGGSAPGADGSATGGGPQDGQVPAADGVNPLSGNHSGSGDGAGATGGTGLGSGQSADPAGTSAVRSPSRLRRRAWVVSAAHSPVAQRAVPIRRCRVAATPVRMRTRSTAPRRIW</sequence>
<evidence type="ECO:0008006" key="4">
    <source>
        <dbReference type="Google" id="ProtNLM"/>
    </source>
</evidence>
<evidence type="ECO:0000313" key="3">
    <source>
        <dbReference type="Proteomes" id="UP001152755"/>
    </source>
</evidence>
<dbReference type="Proteomes" id="UP001152755">
    <property type="component" value="Unassembled WGS sequence"/>
</dbReference>
<dbReference type="InterPro" id="IPR038332">
    <property type="entry name" value="PPE_sf"/>
</dbReference>
<name>A0A9X4M421_9ACTN</name>
<protein>
    <recommendedName>
        <fullName evidence="4">PPE family domain-containing protein</fullName>
    </recommendedName>
</protein>
<accession>A0A9X4M421</accession>
<feature type="compositionally biased region" description="Gly residues" evidence="1">
    <location>
        <begin position="203"/>
        <end position="238"/>
    </location>
</feature>
<proteinExistence type="predicted"/>
<gene>
    <name evidence="2" type="ORF">NVS88_19160</name>
</gene>
<feature type="region of interest" description="Disordered" evidence="1">
    <location>
        <begin position="186"/>
        <end position="302"/>
    </location>
</feature>
<evidence type="ECO:0000313" key="2">
    <source>
        <dbReference type="EMBL" id="MDG3016675.1"/>
    </source>
</evidence>
<keyword evidence="3" id="KW-1185">Reference proteome</keyword>
<dbReference type="EMBL" id="JANRHA010000015">
    <property type="protein sequence ID" value="MDG3016675.1"/>
    <property type="molecule type" value="Genomic_DNA"/>
</dbReference>
<dbReference type="Gene3D" id="1.20.1260.20">
    <property type="entry name" value="PPE superfamily"/>
    <property type="match status" value="1"/>
</dbReference>
<organism evidence="2 3">
    <name type="scientific">Speluncibacter jeojiensis</name>
    <dbReference type="NCBI Taxonomy" id="2710754"/>
    <lineage>
        <taxon>Bacteria</taxon>
        <taxon>Bacillati</taxon>
        <taxon>Actinomycetota</taxon>
        <taxon>Actinomycetes</taxon>
        <taxon>Mycobacteriales</taxon>
        <taxon>Speluncibacteraceae</taxon>
        <taxon>Speluncibacter</taxon>
    </lineage>
</organism>
<dbReference type="AlphaFoldDB" id="A0A9X4M421"/>
<evidence type="ECO:0000256" key="1">
    <source>
        <dbReference type="SAM" id="MobiDB-lite"/>
    </source>
</evidence>
<feature type="compositionally biased region" description="Gly residues" evidence="1">
    <location>
        <begin position="269"/>
        <end position="285"/>
    </location>
</feature>
<reference evidence="2" key="1">
    <citation type="submission" date="2022-08" db="EMBL/GenBank/DDBJ databases">
        <title>Genome analysis of Corynebacteriales strain.</title>
        <authorList>
            <person name="Lee S.D."/>
        </authorList>
    </citation>
    <scope>NUCLEOTIDE SEQUENCE</scope>
    <source>
        <strain evidence="2">D3-21</strain>
    </source>
</reference>
<comment type="caution">
    <text evidence="2">The sequence shown here is derived from an EMBL/GenBank/DDBJ whole genome shotgun (WGS) entry which is preliminary data.</text>
</comment>